<feature type="region of interest" description="Disordered" evidence="1">
    <location>
        <begin position="149"/>
        <end position="198"/>
    </location>
</feature>
<accession>A0A6H2A2C3</accession>
<dbReference type="AlphaFoldDB" id="A0A6H2A2C3"/>
<name>A0A6H2A2C3_9ZZZZ</name>
<sequence length="198" mass="21947">MSKLNHPIFDLLRADAHISVNKALRWALGNDEATIYSELLSRNAYFSDRDKLDPDGFFFNTIEDLYAGTHIADKAQRSAITNLKNLGLIDVKVQGIPAMRFFKIIDCPTILSDLLQKGKMLALNARNATKMHSITKRSELVLPLGKGNKKKNKAEHFTGVPDKPLEQENNVGGGGGSLPRDDLRMWAASGPKKRSFNG</sequence>
<gene>
    <name evidence="2" type="ORF">TM448A04031_0005</name>
</gene>
<proteinExistence type="predicted"/>
<reference evidence="2" key="1">
    <citation type="submission" date="2020-03" db="EMBL/GenBank/DDBJ databases">
        <title>The deep terrestrial virosphere.</title>
        <authorList>
            <person name="Holmfeldt K."/>
            <person name="Nilsson E."/>
            <person name="Simone D."/>
            <person name="Lopez-Fernandez M."/>
            <person name="Wu X."/>
            <person name="de Brujin I."/>
            <person name="Lundin D."/>
            <person name="Andersson A."/>
            <person name="Bertilsson S."/>
            <person name="Dopson M."/>
        </authorList>
    </citation>
    <scope>NUCLEOTIDE SEQUENCE</scope>
    <source>
        <strain evidence="2">TM448A04031</strain>
    </source>
</reference>
<evidence type="ECO:0000256" key="1">
    <source>
        <dbReference type="SAM" id="MobiDB-lite"/>
    </source>
</evidence>
<protein>
    <submittedName>
        <fullName evidence="2">Uncharacterized protein</fullName>
    </submittedName>
</protein>
<evidence type="ECO:0000313" key="2">
    <source>
        <dbReference type="EMBL" id="QJA53801.1"/>
    </source>
</evidence>
<organism evidence="2">
    <name type="scientific">viral metagenome</name>
    <dbReference type="NCBI Taxonomy" id="1070528"/>
    <lineage>
        <taxon>unclassified sequences</taxon>
        <taxon>metagenomes</taxon>
        <taxon>organismal metagenomes</taxon>
    </lineage>
</organism>
<dbReference type="EMBL" id="MT144452">
    <property type="protein sequence ID" value="QJA53801.1"/>
    <property type="molecule type" value="Genomic_DNA"/>
</dbReference>